<dbReference type="Pfam" id="PF07729">
    <property type="entry name" value="FCD"/>
    <property type="match status" value="1"/>
</dbReference>
<dbReference type="InterPro" id="IPR036390">
    <property type="entry name" value="WH_DNA-bd_sf"/>
</dbReference>
<keyword evidence="1" id="KW-0805">Transcription regulation</keyword>
<evidence type="ECO:0000259" key="4">
    <source>
        <dbReference type="PROSITE" id="PS50949"/>
    </source>
</evidence>
<dbReference type="InterPro" id="IPR036388">
    <property type="entry name" value="WH-like_DNA-bd_sf"/>
</dbReference>
<evidence type="ECO:0000313" key="5">
    <source>
        <dbReference type="EMBL" id="PIL40906.1"/>
    </source>
</evidence>
<dbReference type="InterPro" id="IPR000524">
    <property type="entry name" value="Tscrpt_reg_HTH_GntR"/>
</dbReference>
<dbReference type="GO" id="GO:0003700">
    <property type="term" value="F:DNA-binding transcription factor activity"/>
    <property type="evidence" value="ECO:0007669"/>
    <property type="project" value="InterPro"/>
</dbReference>
<dbReference type="InterPro" id="IPR011711">
    <property type="entry name" value="GntR_C"/>
</dbReference>
<dbReference type="PANTHER" id="PTHR43537:SF45">
    <property type="entry name" value="GNTR FAMILY REGULATORY PROTEIN"/>
    <property type="match status" value="1"/>
</dbReference>
<dbReference type="EMBL" id="PDOB01000005">
    <property type="protein sequence ID" value="PIL40906.1"/>
    <property type="molecule type" value="Genomic_DNA"/>
</dbReference>
<evidence type="ECO:0000313" key="6">
    <source>
        <dbReference type="Proteomes" id="UP000228593"/>
    </source>
</evidence>
<comment type="caution">
    <text evidence="5">The sequence shown here is derived from an EMBL/GenBank/DDBJ whole genome shotgun (WGS) entry which is preliminary data.</text>
</comment>
<dbReference type="InterPro" id="IPR008920">
    <property type="entry name" value="TF_FadR/GntR_C"/>
</dbReference>
<keyword evidence="6" id="KW-1185">Reference proteome</keyword>
<gene>
    <name evidence="5" type="ORF">CR103_05520</name>
</gene>
<name>A0A2G8T4D4_9BURK</name>
<evidence type="ECO:0000256" key="3">
    <source>
        <dbReference type="ARBA" id="ARBA00023163"/>
    </source>
</evidence>
<accession>A0A2G8T4D4</accession>
<dbReference type="Gene3D" id="1.10.10.10">
    <property type="entry name" value="Winged helix-like DNA-binding domain superfamily/Winged helix DNA-binding domain"/>
    <property type="match status" value="1"/>
</dbReference>
<keyword evidence="2" id="KW-0238">DNA-binding</keyword>
<sequence length="233" mass="25378">MKELSATPTVVDRVYQAIITEISEGKFSPGSRIIQEQIAQKLGVSRQPVQQALLLLRNQGVLQSAPGRGLIVAPIDLDYVKNLYDIRAVVEGLACALAAKENSALAAKQGPKLIKNGFSAVKSGSVANMIAADMKFHELIYSLSGNPLIQLEMDAHWIQTQRVMGEVLMRDETPRNIWNQHELILDAIIKGDAADAERLAREHITTAAKFMIQRMRSAADSTAHAVATANNVA</sequence>
<dbReference type="SUPFAM" id="SSF48008">
    <property type="entry name" value="GntR ligand-binding domain-like"/>
    <property type="match status" value="1"/>
</dbReference>
<protein>
    <submittedName>
        <fullName evidence="5">GntR family transcriptional regulator</fullName>
    </submittedName>
</protein>
<dbReference type="PANTHER" id="PTHR43537">
    <property type="entry name" value="TRANSCRIPTIONAL REGULATOR, GNTR FAMILY"/>
    <property type="match status" value="1"/>
</dbReference>
<dbReference type="AlphaFoldDB" id="A0A2G8T4D4"/>
<reference evidence="5 6" key="1">
    <citation type="submission" date="2017-10" db="EMBL/GenBank/DDBJ databases">
        <title>Massilia psychrophilum sp. nov., a novel purple-pigmented bacterium isolated from Tianshan glacier, Xinjiang Municipality, China.</title>
        <authorList>
            <person name="Wang H."/>
        </authorList>
    </citation>
    <scope>NUCLEOTIDE SEQUENCE [LARGE SCALE GENOMIC DNA]</scope>
    <source>
        <strain evidence="5 6">JCM 30813</strain>
    </source>
</reference>
<dbReference type="SUPFAM" id="SSF46785">
    <property type="entry name" value="Winged helix' DNA-binding domain"/>
    <property type="match status" value="1"/>
</dbReference>
<dbReference type="OrthoDB" id="9799812at2"/>
<dbReference type="CDD" id="cd07377">
    <property type="entry name" value="WHTH_GntR"/>
    <property type="match status" value="1"/>
</dbReference>
<proteinExistence type="predicted"/>
<feature type="domain" description="HTH gntR-type" evidence="4">
    <location>
        <begin position="8"/>
        <end position="75"/>
    </location>
</feature>
<dbReference type="SMART" id="SM00345">
    <property type="entry name" value="HTH_GNTR"/>
    <property type="match status" value="1"/>
</dbReference>
<evidence type="ECO:0000256" key="2">
    <source>
        <dbReference type="ARBA" id="ARBA00023125"/>
    </source>
</evidence>
<dbReference type="Gene3D" id="1.20.120.530">
    <property type="entry name" value="GntR ligand-binding domain-like"/>
    <property type="match status" value="1"/>
</dbReference>
<evidence type="ECO:0000256" key="1">
    <source>
        <dbReference type="ARBA" id="ARBA00023015"/>
    </source>
</evidence>
<dbReference type="SMART" id="SM00895">
    <property type="entry name" value="FCD"/>
    <property type="match status" value="1"/>
</dbReference>
<dbReference type="Pfam" id="PF00392">
    <property type="entry name" value="GntR"/>
    <property type="match status" value="1"/>
</dbReference>
<organism evidence="5 6">
    <name type="scientific">Massilia psychrophila</name>
    <dbReference type="NCBI Taxonomy" id="1603353"/>
    <lineage>
        <taxon>Bacteria</taxon>
        <taxon>Pseudomonadati</taxon>
        <taxon>Pseudomonadota</taxon>
        <taxon>Betaproteobacteria</taxon>
        <taxon>Burkholderiales</taxon>
        <taxon>Oxalobacteraceae</taxon>
        <taxon>Telluria group</taxon>
        <taxon>Massilia</taxon>
    </lineage>
</organism>
<keyword evidence="3" id="KW-0804">Transcription</keyword>
<dbReference type="PROSITE" id="PS50949">
    <property type="entry name" value="HTH_GNTR"/>
    <property type="match status" value="1"/>
</dbReference>
<dbReference type="Proteomes" id="UP000228593">
    <property type="component" value="Unassembled WGS sequence"/>
</dbReference>
<dbReference type="RefSeq" id="WP_099915010.1">
    <property type="nucleotide sequence ID" value="NZ_BMHS01000008.1"/>
</dbReference>
<dbReference type="GO" id="GO:0003677">
    <property type="term" value="F:DNA binding"/>
    <property type="evidence" value="ECO:0007669"/>
    <property type="project" value="UniProtKB-KW"/>
</dbReference>